<comment type="catalytic activity">
    <reaction evidence="4">
        <text>L-proline + NAD(+) = (S)-1-pyrroline-5-carboxylate + NADH + 2 H(+)</text>
        <dbReference type="Rhea" id="RHEA:14105"/>
        <dbReference type="ChEBI" id="CHEBI:15378"/>
        <dbReference type="ChEBI" id="CHEBI:17388"/>
        <dbReference type="ChEBI" id="CHEBI:57540"/>
        <dbReference type="ChEBI" id="CHEBI:57945"/>
        <dbReference type="ChEBI" id="CHEBI:60039"/>
        <dbReference type="EC" id="1.5.1.2"/>
    </reaction>
</comment>
<keyword evidence="4 6" id="KW-0641">Proline biosynthesis</keyword>
<evidence type="ECO:0000256" key="2">
    <source>
        <dbReference type="ARBA" id="ARBA00022857"/>
    </source>
</evidence>
<evidence type="ECO:0000256" key="1">
    <source>
        <dbReference type="ARBA" id="ARBA00005525"/>
    </source>
</evidence>
<dbReference type="HAMAP" id="MF_01925">
    <property type="entry name" value="P5C_reductase"/>
    <property type="match status" value="1"/>
</dbReference>
<keyword evidence="2 4" id="KW-0521">NADP</keyword>
<dbReference type="RefSeq" id="WP_338208847.1">
    <property type="nucleotide sequence ID" value="NZ_JAYMFF010000002.1"/>
</dbReference>
<name>A0ABU6IFP3_9ACTN</name>
<dbReference type="SUPFAM" id="SSF48179">
    <property type="entry name" value="6-phosphogluconate dehydrogenase C-terminal domain-like"/>
    <property type="match status" value="1"/>
</dbReference>
<comment type="similarity">
    <text evidence="1 4 6">Belongs to the pyrroline-5-carboxylate reductase family.</text>
</comment>
<dbReference type="PIRSF" id="PIRSF000193">
    <property type="entry name" value="Pyrrol-5-carb_rd"/>
    <property type="match status" value="1"/>
</dbReference>
<keyword evidence="4" id="KW-0963">Cytoplasm</keyword>
<dbReference type="SUPFAM" id="SSF51735">
    <property type="entry name" value="NAD(P)-binding Rossmann-fold domains"/>
    <property type="match status" value="1"/>
</dbReference>
<dbReference type="InterPro" id="IPR053790">
    <property type="entry name" value="P5CR-like_CS"/>
</dbReference>
<evidence type="ECO:0000259" key="7">
    <source>
        <dbReference type="Pfam" id="PF03807"/>
    </source>
</evidence>
<dbReference type="GO" id="GO:0004735">
    <property type="term" value="F:pyrroline-5-carboxylate reductase activity"/>
    <property type="evidence" value="ECO:0007669"/>
    <property type="project" value="UniProtKB-EC"/>
</dbReference>
<reference evidence="9 10" key="1">
    <citation type="submission" date="2024-01" db="EMBL/GenBank/DDBJ databases">
        <title>novel species in genus Adlercreutzia.</title>
        <authorList>
            <person name="Liu X."/>
        </authorList>
    </citation>
    <scope>NUCLEOTIDE SEQUENCE [LARGE SCALE GENOMIC DNA]</scope>
    <source>
        <strain evidence="9 10">R7</strain>
    </source>
</reference>
<dbReference type="NCBIfam" id="TIGR00112">
    <property type="entry name" value="proC"/>
    <property type="match status" value="1"/>
</dbReference>
<feature type="domain" description="Pyrroline-5-carboxylate reductase catalytic N-terminal" evidence="7">
    <location>
        <begin position="2"/>
        <end position="103"/>
    </location>
</feature>
<dbReference type="Proteomes" id="UP001349994">
    <property type="component" value="Unassembled WGS sequence"/>
</dbReference>
<evidence type="ECO:0000256" key="3">
    <source>
        <dbReference type="ARBA" id="ARBA00023002"/>
    </source>
</evidence>
<dbReference type="Gene3D" id="3.40.50.720">
    <property type="entry name" value="NAD(P)-binding Rossmann-like Domain"/>
    <property type="match status" value="1"/>
</dbReference>
<dbReference type="EC" id="1.5.1.2" evidence="4 5"/>
<dbReference type="Pfam" id="PF14748">
    <property type="entry name" value="P5CR_dimer"/>
    <property type="match status" value="1"/>
</dbReference>
<comment type="caution">
    <text evidence="9">The sequence shown here is derived from an EMBL/GenBank/DDBJ whole genome shotgun (WGS) entry which is preliminary data.</text>
</comment>
<evidence type="ECO:0000256" key="6">
    <source>
        <dbReference type="RuleBase" id="RU003903"/>
    </source>
</evidence>
<evidence type="ECO:0000256" key="5">
    <source>
        <dbReference type="NCBIfam" id="TIGR00112"/>
    </source>
</evidence>
<evidence type="ECO:0000259" key="8">
    <source>
        <dbReference type="Pfam" id="PF14748"/>
    </source>
</evidence>
<dbReference type="PROSITE" id="PS00521">
    <property type="entry name" value="P5CR"/>
    <property type="match status" value="1"/>
</dbReference>
<dbReference type="InterPro" id="IPR029036">
    <property type="entry name" value="P5CR_dimer"/>
</dbReference>
<dbReference type="PANTHER" id="PTHR11645">
    <property type="entry name" value="PYRROLINE-5-CARBOXYLATE REDUCTASE"/>
    <property type="match status" value="1"/>
</dbReference>
<keyword evidence="4 6" id="KW-0028">Amino-acid biosynthesis</keyword>
<dbReference type="InterPro" id="IPR036291">
    <property type="entry name" value="NAD(P)-bd_dom_sf"/>
</dbReference>
<dbReference type="Gene3D" id="1.10.3730.10">
    <property type="entry name" value="ProC C-terminal domain-like"/>
    <property type="match status" value="1"/>
</dbReference>
<comment type="catalytic activity">
    <reaction evidence="4 6">
        <text>L-proline + NADP(+) = (S)-1-pyrroline-5-carboxylate + NADPH + 2 H(+)</text>
        <dbReference type="Rhea" id="RHEA:14109"/>
        <dbReference type="ChEBI" id="CHEBI:15378"/>
        <dbReference type="ChEBI" id="CHEBI:17388"/>
        <dbReference type="ChEBI" id="CHEBI:57783"/>
        <dbReference type="ChEBI" id="CHEBI:58349"/>
        <dbReference type="ChEBI" id="CHEBI:60039"/>
        <dbReference type="EC" id="1.5.1.2"/>
    </reaction>
</comment>
<dbReference type="InterPro" id="IPR028939">
    <property type="entry name" value="P5C_Rdtase_cat_N"/>
</dbReference>
<comment type="subcellular location">
    <subcellularLocation>
        <location evidence="4">Cytoplasm</location>
    </subcellularLocation>
</comment>
<comment type="function">
    <text evidence="4">Catalyzes the reduction of 1-pyrroline-5-carboxylate (PCA) to L-proline.</text>
</comment>
<accession>A0ABU6IFP3</accession>
<sequence length="273" mass="27887">MKIGFIGLGNMATAIIGGMLRDEVVVQGSPLTAADIIGSAKTEATRTAQAEAFGIATTASNREVAAAADILVLAVKPVFFPEVIAEIRDAVDDDTLVVSIAAGLTLERIAALFGRDTNAMRLIRCMPNTPALVNAGCTAVCPGPGAAEADEAACVSLMESFGRAIVIPERLMDAASAVAGSSPAFVFMFIEALADGAVEAGMPRAQAYEFAASAVAGSAQLVLETGRHPGDLKDMVCSPGGTTIEGVKALEVRAFRAAAMEAVEACVAKARTL</sequence>
<dbReference type="Pfam" id="PF03807">
    <property type="entry name" value="F420_oxidored"/>
    <property type="match status" value="1"/>
</dbReference>
<feature type="domain" description="Pyrroline-5-carboxylate reductase dimerisation" evidence="8">
    <location>
        <begin position="169"/>
        <end position="273"/>
    </location>
</feature>
<protein>
    <recommendedName>
        <fullName evidence="4 5">Pyrroline-5-carboxylate reductase</fullName>
        <shortName evidence="4">P5C reductase</shortName>
        <shortName evidence="4">P5CR</shortName>
        <ecNumber evidence="4 5">1.5.1.2</ecNumber>
    </recommendedName>
    <alternativeName>
        <fullName evidence="4">PCA reductase</fullName>
    </alternativeName>
</protein>
<gene>
    <name evidence="4 9" type="primary">proC</name>
    <name evidence="9" type="ORF">VIN30_01940</name>
</gene>
<dbReference type="EMBL" id="JAYMFF010000002">
    <property type="protein sequence ID" value="MEC4175206.1"/>
    <property type="molecule type" value="Genomic_DNA"/>
</dbReference>
<proteinExistence type="inferred from homology"/>
<keyword evidence="10" id="KW-1185">Reference proteome</keyword>
<evidence type="ECO:0000313" key="10">
    <source>
        <dbReference type="Proteomes" id="UP001349994"/>
    </source>
</evidence>
<evidence type="ECO:0000313" key="9">
    <source>
        <dbReference type="EMBL" id="MEC4175206.1"/>
    </source>
</evidence>
<keyword evidence="3 4" id="KW-0560">Oxidoreductase</keyword>
<organism evidence="9 10">
    <name type="scientific">Adlercreutzia wanghongyangiae</name>
    <dbReference type="NCBI Taxonomy" id="3111451"/>
    <lineage>
        <taxon>Bacteria</taxon>
        <taxon>Bacillati</taxon>
        <taxon>Actinomycetota</taxon>
        <taxon>Coriobacteriia</taxon>
        <taxon>Eggerthellales</taxon>
        <taxon>Eggerthellaceae</taxon>
        <taxon>Adlercreutzia</taxon>
    </lineage>
</organism>
<dbReference type="InterPro" id="IPR000304">
    <property type="entry name" value="Pyrroline-COOH_reductase"/>
</dbReference>
<evidence type="ECO:0000256" key="4">
    <source>
        <dbReference type="HAMAP-Rule" id="MF_01925"/>
    </source>
</evidence>
<comment type="pathway">
    <text evidence="4 6">Amino-acid biosynthesis; L-proline biosynthesis; L-proline from L-glutamate 5-semialdehyde: step 1/1.</text>
</comment>
<dbReference type="PANTHER" id="PTHR11645:SF0">
    <property type="entry name" value="PYRROLINE-5-CARBOXYLATE REDUCTASE 3"/>
    <property type="match status" value="1"/>
</dbReference>
<dbReference type="InterPro" id="IPR008927">
    <property type="entry name" value="6-PGluconate_DH-like_C_sf"/>
</dbReference>